<dbReference type="InterPro" id="IPR041821">
    <property type="entry name" value="CG11883_N"/>
</dbReference>
<evidence type="ECO:0000259" key="5">
    <source>
        <dbReference type="PROSITE" id="PS51253"/>
    </source>
</evidence>
<name>A0AAV4UUL4_9ARAC</name>
<dbReference type="CDD" id="cd07406">
    <property type="entry name" value="MPP_CG11883_N"/>
    <property type="match status" value="1"/>
</dbReference>
<evidence type="ECO:0000256" key="3">
    <source>
        <dbReference type="ARBA" id="ARBA00022729"/>
    </source>
</evidence>
<dbReference type="Gene3D" id="3.60.21.10">
    <property type="match status" value="1"/>
</dbReference>
<dbReference type="InterPro" id="IPR008334">
    <property type="entry name" value="5'-Nucleotdase_C"/>
</dbReference>
<dbReference type="InterPro" id="IPR006600">
    <property type="entry name" value="HTH_CenpB_DNA-bd_dom"/>
</dbReference>
<dbReference type="InterPro" id="IPR009057">
    <property type="entry name" value="Homeodomain-like_sf"/>
</dbReference>
<dbReference type="GO" id="GO:0005634">
    <property type="term" value="C:nucleus"/>
    <property type="evidence" value="ECO:0007669"/>
    <property type="project" value="UniProtKB-SubCell"/>
</dbReference>
<organism evidence="6 7">
    <name type="scientific">Caerostris darwini</name>
    <dbReference type="NCBI Taxonomy" id="1538125"/>
    <lineage>
        <taxon>Eukaryota</taxon>
        <taxon>Metazoa</taxon>
        <taxon>Ecdysozoa</taxon>
        <taxon>Arthropoda</taxon>
        <taxon>Chelicerata</taxon>
        <taxon>Arachnida</taxon>
        <taxon>Araneae</taxon>
        <taxon>Araneomorphae</taxon>
        <taxon>Entelegynae</taxon>
        <taxon>Araneoidea</taxon>
        <taxon>Araneidae</taxon>
        <taxon>Caerostris</taxon>
    </lineage>
</organism>
<dbReference type="PRINTS" id="PR01607">
    <property type="entry name" value="APYRASEFAMLY"/>
</dbReference>
<dbReference type="PANTHER" id="PTHR11575:SF48">
    <property type="entry name" value="5'-NUCLEOTIDASE"/>
    <property type="match status" value="1"/>
</dbReference>
<dbReference type="Pfam" id="PF03184">
    <property type="entry name" value="DDE_1"/>
    <property type="match status" value="1"/>
</dbReference>
<comment type="similarity">
    <text evidence="2">Belongs to the 5'-nucleotidase family.</text>
</comment>
<protein>
    <submittedName>
        <fullName evidence="6">Tigger transposable element-derived protein 1</fullName>
    </submittedName>
</protein>
<gene>
    <name evidence="6" type="primary">TIGD1</name>
    <name evidence="6" type="ORF">CDAR_541921</name>
</gene>
<evidence type="ECO:0000256" key="2">
    <source>
        <dbReference type="ARBA" id="ARBA00006654"/>
    </source>
</evidence>
<dbReference type="GO" id="GO:0009166">
    <property type="term" value="P:nucleotide catabolic process"/>
    <property type="evidence" value="ECO:0007669"/>
    <property type="project" value="InterPro"/>
</dbReference>
<dbReference type="SUPFAM" id="SSF56300">
    <property type="entry name" value="Metallo-dependent phosphatases"/>
    <property type="match status" value="1"/>
</dbReference>
<dbReference type="PROSITE" id="PS51253">
    <property type="entry name" value="HTH_CENPB"/>
    <property type="match status" value="1"/>
</dbReference>
<dbReference type="Proteomes" id="UP001054837">
    <property type="component" value="Unassembled WGS sequence"/>
</dbReference>
<comment type="caution">
    <text evidence="6">The sequence shown here is derived from an EMBL/GenBank/DDBJ whole genome shotgun (WGS) entry which is preliminary data.</text>
</comment>
<keyword evidence="7" id="KW-1185">Reference proteome</keyword>
<sequence>MYSLNFPKHICILYKAVLTKNQEKSFWFCSRVFLRKTNIMSAAKKIVSILHFNDVYNVEEQQQEPVAGATRFCTALKSFNHLDPLVLFSGDILAPSIMSTFTKGEQMIPVLESFGVHCACYGNHDFDFGVDNLMDFARRTSFPWLISNVLDNGTSAPLADGKVTCVMSRNGIKFGIIGLVEEEWLATLATIDPEDVTYIDFVTEGRKLAKQLKDKVGVDYVIALTHMRTPNDCRLAENVDEIDLILGGHDHVYEIKKVNGKFIIKSGTDFREFSKVTLDFNMKPVHIDIEKIEVTSKFAEDEELKEQLSVYNDIVAGKMDEVLGHFSLDLDARFSSIRTQETNIGNFICDVMLSSTHGDLALLNSGTLRADRIIPKGDFTLRDLVNLLPMMDPMIVLNAPEKHEQGVRVVDLSRQYGRSTSMICSVLKRKESIKSVTPAKGLTIISKLRTTLHENMEKLLMVWVTEKQLQGDTLTQTIICEKARAIYGDLLKQTPQTSIDEASESFKASRGWFENFKKRSGIHSVVRHGEAASSDMKAAEDYIKTFSDLIKAQGYISQQVNCDETGLFWKKMPNRTYITAEEKMMPGHKPMKDRLTLALCANASGDCKIKPLLVYHSENPRAFKSHKILKEKLQVMWRSNPKAWVTRKFFVEWVNLVFGPTVKKYLQENNLPVQALLILDNAPAHPPNLEDDILEELKFIKVLYLPSNTTPILQPMDQQAWLGVTTKTLTSAWKKLWPEAVAERIYEELEPGVSVEEEIVSLGKSMGLEVEERDVNELIEEYTQELTTEEIQELQSQQHTEVMQEIGFEESEGGGESIYLALENGVSQYPKLEGRFPQVSGVSFAFDPKKPPGKRIDPHYIKIGDEYLDMNQKYRLSTKMYMFQGRDGYDMFKDCEVLLSEEESPELRTAVQNHFEAIKVVTGAVHHKSRHRQSLICLSRRHSVVKMFEESSQPSTRAPLKRGFSLDAVAKRNLFKLQQDKTSIDKVEHEQCKLEPKSEGRIMILTDQVKEQLEKKRQEFIGLTVDPVIEEDEDEN</sequence>
<accession>A0AAV4UUL4</accession>
<dbReference type="EMBL" id="BPLQ01011939">
    <property type="protein sequence ID" value="GIY61424.1"/>
    <property type="molecule type" value="Genomic_DNA"/>
</dbReference>
<keyword evidence="4" id="KW-0238">DNA-binding</keyword>
<dbReference type="GO" id="GO:0016787">
    <property type="term" value="F:hydrolase activity"/>
    <property type="evidence" value="ECO:0007669"/>
    <property type="project" value="InterPro"/>
</dbReference>
<dbReference type="InterPro" id="IPR006179">
    <property type="entry name" value="5_nucleotidase/apyrase"/>
</dbReference>
<dbReference type="InterPro" id="IPR004875">
    <property type="entry name" value="DDE_SF_endonuclease_dom"/>
</dbReference>
<dbReference type="Gene3D" id="3.90.780.10">
    <property type="entry name" value="5'-Nucleotidase, C-terminal domain"/>
    <property type="match status" value="2"/>
</dbReference>
<dbReference type="Pfam" id="PF02872">
    <property type="entry name" value="5_nucleotid_C"/>
    <property type="match status" value="2"/>
</dbReference>
<feature type="domain" description="HTH CENPB-type" evidence="5">
    <location>
        <begin position="444"/>
        <end position="526"/>
    </location>
</feature>
<dbReference type="SUPFAM" id="SSF46689">
    <property type="entry name" value="Homeodomain-like"/>
    <property type="match status" value="1"/>
</dbReference>
<dbReference type="SUPFAM" id="SSF55816">
    <property type="entry name" value="5'-nucleotidase (syn. UDP-sugar hydrolase), C-terminal domain"/>
    <property type="match status" value="2"/>
</dbReference>
<evidence type="ECO:0000256" key="1">
    <source>
        <dbReference type="ARBA" id="ARBA00004123"/>
    </source>
</evidence>
<dbReference type="SMART" id="SM00674">
    <property type="entry name" value="CENPB"/>
    <property type="match status" value="1"/>
</dbReference>
<dbReference type="Gene3D" id="1.10.10.60">
    <property type="entry name" value="Homeodomain-like"/>
    <property type="match status" value="1"/>
</dbReference>
<comment type="subcellular location">
    <subcellularLocation>
        <location evidence="1">Nucleus</location>
    </subcellularLocation>
</comment>
<dbReference type="PANTHER" id="PTHR11575">
    <property type="entry name" value="5'-NUCLEOTIDASE-RELATED"/>
    <property type="match status" value="1"/>
</dbReference>
<reference evidence="6 7" key="1">
    <citation type="submission" date="2021-06" db="EMBL/GenBank/DDBJ databases">
        <title>Caerostris darwini draft genome.</title>
        <authorList>
            <person name="Kono N."/>
            <person name="Arakawa K."/>
        </authorList>
    </citation>
    <scope>NUCLEOTIDE SEQUENCE [LARGE SCALE GENOMIC DNA]</scope>
</reference>
<dbReference type="Pfam" id="PF00149">
    <property type="entry name" value="Metallophos"/>
    <property type="match status" value="1"/>
</dbReference>
<proteinExistence type="inferred from homology"/>
<dbReference type="AlphaFoldDB" id="A0AAV4UUL4"/>
<evidence type="ECO:0000313" key="7">
    <source>
        <dbReference type="Proteomes" id="UP001054837"/>
    </source>
</evidence>
<dbReference type="Pfam" id="PF03221">
    <property type="entry name" value="HTH_Tnp_Tc5"/>
    <property type="match status" value="1"/>
</dbReference>
<dbReference type="InterPro" id="IPR029052">
    <property type="entry name" value="Metallo-depent_PP-like"/>
</dbReference>
<dbReference type="InterPro" id="IPR036907">
    <property type="entry name" value="5'-Nucleotdase_C_sf"/>
</dbReference>
<evidence type="ECO:0000256" key="4">
    <source>
        <dbReference type="ARBA" id="ARBA00023125"/>
    </source>
</evidence>
<dbReference type="InterPro" id="IPR004843">
    <property type="entry name" value="Calcineurin-like_PHP"/>
</dbReference>
<evidence type="ECO:0000313" key="6">
    <source>
        <dbReference type="EMBL" id="GIY61424.1"/>
    </source>
</evidence>
<dbReference type="GO" id="GO:0003677">
    <property type="term" value="F:DNA binding"/>
    <property type="evidence" value="ECO:0007669"/>
    <property type="project" value="UniProtKB-KW"/>
</dbReference>
<keyword evidence="3" id="KW-0732">Signal</keyword>